<gene>
    <name evidence="2" type="ORF">SP6_43_02250</name>
</gene>
<protein>
    <submittedName>
        <fullName evidence="2">DNA, contig: SP643</fullName>
    </submittedName>
</protein>
<evidence type="ECO:0000313" key="3">
    <source>
        <dbReference type="Proteomes" id="UP000032025"/>
    </source>
</evidence>
<dbReference type="AlphaFoldDB" id="A0A0C9MVT0"/>
<evidence type="ECO:0000313" key="2">
    <source>
        <dbReference type="EMBL" id="GAN14726.1"/>
    </source>
</evidence>
<name>A0A0C9MVT0_SPHPI</name>
<dbReference type="Proteomes" id="UP000032025">
    <property type="component" value="Unassembled WGS sequence"/>
</dbReference>
<evidence type="ECO:0000256" key="1">
    <source>
        <dbReference type="SAM" id="SignalP"/>
    </source>
</evidence>
<accession>A0A0C9MVT0</accession>
<dbReference type="PROSITE" id="PS51257">
    <property type="entry name" value="PROKAR_LIPOPROTEIN"/>
    <property type="match status" value="1"/>
</dbReference>
<dbReference type="EMBL" id="BBJS01000043">
    <property type="protein sequence ID" value="GAN14726.1"/>
    <property type="molecule type" value="Genomic_DNA"/>
</dbReference>
<organism evidence="2 3">
    <name type="scientific">Sphingomonas paucimobilis NBRC 13935</name>
    <dbReference type="NCBI Taxonomy" id="1219050"/>
    <lineage>
        <taxon>Bacteria</taxon>
        <taxon>Pseudomonadati</taxon>
        <taxon>Pseudomonadota</taxon>
        <taxon>Alphaproteobacteria</taxon>
        <taxon>Sphingomonadales</taxon>
        <taxon>Sphingomonadaceae</taxon>
        <taxon>Sphingomonas</taxon>
    </lineage>
</organism>
<dbReference type="GeneID" id="78525705"/>
<feature type="signal peptide" evidence="1">
    <location>
        <begin position="1"/>
        <end position="22"/>
    </location>
</feature>
<dbReference type="RefSeq" id="WP_007406244.1">
    <property type="nucleotide sequence ID" value="NZ_BBJS01000043.1"/>
</dbReference>
<keyword evidence="3" id="KW-1185">Reference proteome</keyword>
<comment type="caution">
    <text evidence="2">The sequence shown here is derived from an EMBL/GenBank/DDBJ whole genome shotgun (WGS) entry which is preliminary data.</text>
</comment>
<sequence>MRRFLAATALCVALAGCGTQKAEQPAAGQTATSDGINDYQQAVINLNEASRKAVLFRAIRDAGLPCQNVIQAERLPDEKDGPVWRAQCEDKSYHLVIVRADGTAYVVSRTR</sequence>
<feature type="chain" id="PRO_5002215727" evidence="1">
    <location>
        <begin position="23"/>
        <end position="111"/>
    </location>
</feature>
<reference evidence="2 3" key="1">
    <citation type="submission" date="2014-08" db="EMBL/GenBank/DDBJ databases">
        <title>Whole genome shotgun sequence of Sphingomonas paucimobilis NBRC 13935.</title>
        <authorList>
            <person name="Hosoyama A."/>
            <person name="Hashimoto M."/>
            <person name="Hosoyama Y."/>
            <person name="Noguchi M."/>
            <person name="Uohara A."/>
            <person name="Ohji S."/>
            <person name="Katano-Makiyama Y."/>
            <person name="Ichikawa N."/>
            <person name="Kimura A."/>
            <person name="Yamazoe A."/>
            <person name="Fujita N."/>
        </authorList>
    </citation>
    <scope>NUCLEOTIDE SEQUENCE [LARGE SCALE GENOMIC DNA]</scope>
    <source>
        <strain evidence="2 3">NBRC 13935</strain>
    </source>
</reference>
<proteinExistence type="predicted"/>
<keyword evidence="1" id="KW-0732">Signal</keyword>